<dbReference type="Gene3D" id="1.10.1220.10">
    <property type="entry name" value="Met repressor-like"/>
    <property type="match status" value="1"/>
</dbReference>
<dbReference type="RefSeq" id="WP_069128162.1">
    <property type="nucleotide sequence ID" value="NZ_MARB01000031.1"/>
</dbReference>
<organism evidence="1 2">
    <name type="scientific">Candidatus Thiodiazotropha endolucinida</name>
    <dbReference type="NCBI Taxonomy" id="1655433"/>
    <lineage>
        <taxon>Bacteria</taxon>
        <taxon>Pseudomonadati</taxon>
        <taxon>Pseudomonadota</taxon>
        <taxon>Gammaproteobacteria</taxon>
        <taxon>Chromatiales</taxon>
        <taxon>Sedimenticolaceae</taxon>
        <taxon>Candidatus Thiodiazotropha</taxon>
    </lineage>
</organism>
<protein>
    <recommendedName>
        <fullName evidence="3">Ribbon-helix-helix protein CopG domain-containing protein</fullName>
    </recommendedName>
</protein>
<gene>
    <name evidence="1" type="ORF">CODIS_38430</name>
</gene>
<dbReference type="EMBL" id="MARB01000031">
    <property type="protein sequence ID" value="ODJ85947.1"/>
    <property type="molecule type" value="Genomic_DNA"/>
</dbReference>
<evidence type="ECO:0008006" key="3">
    <source>
        <dbReference type="Google" id="ProtNLM"/>
    </source>
</evidence>
<evidence type="ECO:0000313" key="2">
    <source>
        <dbReference type="Proteomes" id="UP000094769"/>
    </source>
</evidence>
<comment type="caution">
    <text evidence="1">The sequence shown here is derived from an EMBL/GenBank/DDBJ whole genome shotgun (WGS) entry which is preliminary data.</text>
</comment>
<reference evidence="1 2" key="1">
    <citation type="submission" date="2016-06" db="EMBL/GenBank/DDBJ databases">
        <title>Genome sequence of endosymbiont of Candidatus Endolucinida thiodiazotropha.</title>
        <authorList>
            <person name="Poehlein A."/>
            <person name="Koenig S."/>
            <person name="Heiden S.E."/>
            <person name="Thuermer A."/>
            <person name="Voget S."/>
            <person name="Daniel R."/>
            <person name="Markert S."/>
            <person name="Gros O."/>
            <person name="Schweder T."/>
        </authorList>
    </citation>
    <scope>NUCLEOTIDE SEQUENCE [LARGE SCALE GENOMIC DNA]</scope>
    <source>
        <strain evidence="1 2">COS</strain>
    </source>
</reference>
<dbReference type="Proteomes" id="UP000094769">
    <property type="component" value="Unassembled WGS sequence"/>
</dbReference>
<dbReference type="OrthoDB" id="9554105at2"/>
<keyword evidence="2" id="KW-1185">Reference proteome</keyword>
<accession>A0A7Z1ADL1</accession>
<evidence type="ECO:0000313" key="1">
    <source>
        <dbReference type="EMBL" id="ODJ85947.1"/>
    </source>
</evidence>
<name>A0A7Z1ADL1_9GAMM</name>
<dbReference type="GO" id="GO:0006355">
    <property type="term" value="P:regulation of DNA-templated transcription"/>
    <property type="evidence" value="ECO:0007669"/>
    <property type="project" value="InterPro"/>
</dbReference>
<dbReference type="InterPro" id="IPR013321">
    <property type="entry name" value="Arc_rbn_hlx_hlx"/>
</dbReference>
<proteinExistence type="predicted"/>
<sequence length="91" mass="10276">MATAENLVRKQIMLSTDNIEKLDKLSKQRGTSAAEIVRLSIESYDPDSADIEENELLELVSERLKEAIKETASTRRRLNKALKTLASQETK</sequence>
<dbReference type="AlphaFoldDB" id="A0A7Z1ADL1"/>